<dbReference type="EMBL" id="LSSN01000112">
    <property type="protein sequence ID" value="OMJ25783.1"/>
    <property type="molecule type" value="Genomic_DNA"/>
</dbReference>
<comment type="caution">
    <text evidence="1">The sequence shown here is derived from an EMBL/GenBank/DDBJ whole genome shotgun (WGS) entry which is preliminary data.</text>
</comment>
<dbReference type="AlphaFoldDB" id="A0A1R1YFW9"/>
<dbReference type="STRING" id="133412.A0A1R1YFW9"/>
<sequence>MKKNDSVLHGIQAAISKSTRPIDYYVLCRLQENPGIFAENPQILFVNIKRVLLSDIAATANKGRLDSLKKGMKLPGKPIRPVELVFGAEDTADEGGVNRIHYKTLCRRLSRDAQVGKDQTNMQQDESRTQLRVLGGEQRIDGEAAPKTTVYYAPALTHHQQRRKRKMEVVSYATLTEKVKFTPGKEEFQNLGADIYIQDDKLDGIDYFTGSRR</sequence>
<name>A0A1R1YFW9_9FUNG</name>
<keyword evidence="2" id="KW-1185">Reference proteome</keyword>
<proteinExistence type="predicted"/>
<dbReference type="Proteomes" id="UP000187283">
    <property type="component" value="Unassembled WGS sequence"/>
</dbReference>
<accession>A0A1R1YFW9</accession>
<evidence type="ECO:0000313" key="1">
    <source>
        <dbReference type="EMBL" id="OMJ25783.1"/>
    </source>
</evidence>
<reference evidence="1 2" key="1">
    <citation type="submission" date="2017-01" db="EMBL/GenBank/DDBJ databases">
        <authorList>
            <person name="Mah S.A."/>
            <person name="Swanson W.J."/>
            <person name="Moy G.W."/>
            <person name="Vacquier V.D."/>
        </authorList>
    </citation>
    <scope>NUCLEOTIDE SEQUENCE [LARGE SCALE GENOMIC DNA]</scope>
    <source>
        <strain evidence="1 2">GSMNP</strain>
    </source>
</reference>
<gene>
    <name evidence="1" type="ORF">AYI70_g657</name>
</gene>
<protein>
    <submittedName>
        <fullName evidence="1">Uncharacterized protein</fullName>
    </submittedName>
</protein>
<evidence type="ECO:0000313" key="2">
    <source>
        <dbReference type="Proteomes" id="UP000187283"/>
    </source>
</evidence>
<organism evidence="1 2">
    <name type="scientific">Smittium culicis</name>
    <dbReference type="NCBI Taxonomy" id="133412"/>
    <lineage>
        <taxon>Eukaryota</taxon>
        <taxon>Fungi</taxon>
        <taxon>Fungi incertae sedis</taxon>
        <taxon>Zoopagomycota</taxon>
        <taxon>Kickxellomycotina</taxon>
        <taxon>Harpellomycetes</taxon>
        <taxon>Harpellales</taxon>
        <taxon>Legeriomycetaceae</taxon>
        <taxon>Smittium</taxon>
    </lineage>
</organism>